<dbReference type="GO" id="GO:0000287">
    <property type="term" value="F:magnesium ion binding"/>
    <property type="evidence" value="ECO:0007669"/>
    <property type="project" value="TreeGrafter"/>
</dbReference>
<dbReference type="InterPro" id="IPR018247">
    <property type="entry name" value="EF_Hand_1_Ca_BS"/>
</dbReference>
<evidence type="ECO:0000256" key="2">
    <source>
        <dbReference type="ARBA" id="ARBA00022737"/>
    </source>
</evidence>
<dbReference type="GO" id="GO:0055074">
    <property type="term" value="P:calcium ion homeostasis"/>
    <property type="evidence" value="ECO:0007669"/>
    <property type="project" value="TreeGrafter"/>
</dbReference>
<evidence type="ECO:0000313" key="7">
    <source>
        <dbReference type="Proteomes" id="UP000005408"/>
    </source>
</evidence>
<evidence type="ECO:0000256" key="1">
    <source>
        <dbReference type="ARBA" id="ARBA00022723"/>
    </source>
</evidence>
<dbReference type="SMART" id="SM00054">
    <property type="entry name" value="EFh"/>
    <property type="match status" value="3"/>
</dbReference>
<dbReference type="GeneID" id="105344088"/>
<protein>
    <recommendedName>
        <fullName evidence="5">EF-hand domain-containing protein</fullName>
    </recommendedName>
</protein>
<keyword evidence="4" id="KW-0460">Magnesium</keyword>
<feature type="domain" description="EF-hand" evidence="5">
    <location>
        <begin position="105"/>
        <end position="140"/>
    </location>
</feature>
<reference evidence="6" key="1">
    <citation type="submission" date="2022-08" db="UniProtKB">
        <authorList>
            <consortium name="EnsemblMetazoa"/>
        </authorList>
    </citation>
    <scope>IDENTIFICATION</scope>
    <source>
        <strain evidence="6">05x7-T-G4-1.051#20</strain>
    </source>
</reference>
<dbReference type="Proteomes" id="UP000005408">
    <property type="component" value="Unassembled WGS sequence"/>
</dbReference>
<keyword evidence="1" id="KW-0479">Metal-binding</keyword>
<dbReference type="AlphaFoldDB" id="A0A8W8ICC7"/>
<evidence type="ECO:0000313" key="6">
    <source>
        <dbReference type="EnsemblMetazoa" id="G13378.1:cds"/>
    </source>
</evidence>
<dbReference type="PANTHER" id="PTHR45791:SF6">
    <property type="entry name" value="CALCIUM AND INTEGRIN BINDING FAMILY MEMBER 2"/>
    <property type="match status" value="1"/>
</dbReference>
<dbReference type="OMA" id="RDIKAWY"/>
<dbReference type="Gene3D" id="1.10.238.10">
    <property type="entry name" value="EF-hand"/>
    <property type="match status" value="2"/>
</dbReference>
<feature type="domain" description="EF-hand" evidence="5">
    <location>
        <begin position="68"/>
        <end position="103"/>
    </location>
</feature>
<name>A0A8W8ICC7_MAGGI</name>
<proteinExistence type="predicted"/>
<dbReference type="InterPro" id="IPR011992">
    <property type="entry name" value="EF-hand-dom_pair"/>
</dbReference>
<dbReference type="InterPro" id="IPR002048">
    <property type="entry name" value="EF_hand_dom"/>
</dbReference>
<evidence type="ECO:0000256" key="4">
    <source>
        <dbReference type="ARBA" id="ARBA00022842"/>
    </source>
</evidence>
<sequence>MGNKVGVFTDEQIEAFQDCTFFTKKEILRIFRRFRELAPNAIPKVMSSVDTNRIRLPYQQVKAMTELKENPFCERICQVFSEDGTGALSFEDFLDLFSVLSEIAPRELKTVYAFKIYDFDGDNYLGKEDLRSTLRCLTRNELSEEEVEFVVEKVLEETDLDDDGKLSYIEFEHVISRSPDFMTTFHVRI</sequence>
<dbReference type="FunFam" id="1.10.238.10:FF:000035">
    <property type="entry name" value="Calcium and integrin-binding family member 2"/>
    <property type="match status" value="1"/>
</dbReference>
<evidence type="ECO:0000256" key="3">
    <source>
        <dbReference type="ARBA" id="ARBA00022837"/>
    </source>
</evidence>
<keyword evidence="7" id="KW-1185">Reference proteome</keyword>
<dbReference type="OrthoDB" id="114727at2759"/>
<dbReference type="EnsemblMetazoa" id="G13378.1">
    <property type="protein sequence ID" value="G13378.1:cds"/>
    <property type="gene ID" value="G13378"/>
</dbReference>
<dbReference type="SUPFAM" id="SSF47473">
    <property type="entry name" value="EF-hand"/>
    <property type="match status" value="1"/>
</dbReference>
<keyword evidence="2" id="KW-0677">Repeat</keyword>
<evidence type="ECO:0000259" key="5">
    <source>
        <dbReference type="PROSITE" id="PS50222"/>
    </source>
</evidence>
<organism evidence="6 7">
    <name type="scientific">Magallana gigas</name>
    <name type="common">Pacific oyster</name>
    <name type="synonym">Crassostrea gigas</name>
    <dbReference type="NCBI Taxonomy" id="29159"/>
    <lineage>
        <taxon>Eukaryota</taxon>
        <taxon>Metazoa</taxon>
        <taxon>Spiralia</taxon>
        <taxon>Lophotrochozoa</taxon>
        <taxon>Mollusca</taxon>
        <taxon>Bivalvia</taxon>
        <taxon>Autobranchia</taxon>
        <taxon>Pteriomorphia</taxon>
        <taxon>Ostreida</taxon>
        <taxon>Ostreoidea</taxon>
        <taxon>Ostreidae</taxon>
        <taxon>Magallana</taxon>
    </lineage>
</organism>
<dbReference type="PROSITE" id="PS00018">
    <property type="entry name" value="EF_HAND_1"/>
    <property type="match status" value="2"/>
</dbReference>
<dbReference type="InterPro" id="IPR051433">
    <property type="entry name" value="CIBP"/>
</dbReference>
<dbReference type="PROSITE" id="PS50222">
    <property type="entry name" value="EF_HAND_2"/>
    <property type="match status" value="3"/>
</dbReference>
<dbReference type="RefSeq" id="XP_011450012.1">
    <property type="nucleotide sequence ID" value="XM_011451710.4"/>
</dbReference>
<dbReference type="Pfam" id="PF13499">
    <property type="entry name" value="EF-hand_7"/>
    <property type="match status" value="1"/>
</dbReference>
<dbReference type="GO" id="GO:0005509">
    <property type="term" value="F:calcium ion binding"/>
    <property type="evidence" value="ECO:0007669"/>
    <property type="project" value="InterPro"/>
</dbReference>
<accession>A0A8W8ICC7</accession>
<dbReference type="PANTHER" id="PTHR45791">
    <property type="entry name" value="CALCIUM AND INTEGRIN BINDING FAMILY MEMBER 2"/>
    <property type="match status" value="1"/>
</dbReference>
<feature type="domain" description="EF-hand" evidence="5">
    <location>
        <begin position="146"/>
        <end position="181"/>
    </location>
</feature>
<keyword evidence="3" id="KW-0106">Calcium</keyword>
<dbReference type="KEGG" id="crg:105344088"/>